<evidence type="ECO:0000313" key="1">
    <source>
        <dbReference type="EMBL" id="USP82254.1"/>
    </source>
</evidence>
<dbReference type="AlphaFoldDB" id="A0A9Q9DXS8"/>
<reference evidence="1" key="1">
    <citation type="submission" date="2021-12" db="EMBL/GenBank/DDBJ databases">
        <title>Curvularia clavata genome.</title>
        <authorList>
            <person name="Cao Y."/>
        </authorList>
    </citation>
    <scope>NUCLEOTIDE SEQUENCE</scope>
    <source>
        <strain evidence="1">Yc1106</strain>
    </source>
</reference>
<gene>
    <name evidence="1" type="ORF">yc1106_09528</name>
</gene>
<dbReference type="EMBL" id="CP089281">
    <property type="protein sequence ID" value="USP82254.1"/>
    <property type="molecule type" value="Genomic_DNA"/>
</dbReference>
<dbReference type="Proteomes" id="UP001056012">
    <property type="component" value="Chromosome 8"/>
</dbReference>
<dbReference type="VEuPathDB" id="FungiDB:yc1106_09528"/>
<keyword evidence="2" id="KW-1185">Reference proteome</keyword>
<dbReference type="OrthoDB" id="3683923at2759"/>
<sequence>MAYHTIPAGDFFTYSPKIRIRRNPAVDDAVNKATIWIEQQADKGGRMNCQLHPSSDEERDGHLTRLMGVKKMHAMLLELEGKTDYKLMYHKMEKQWCAADDEHPCGMLALSDKWWMTSWDDCHLGRYGHQRREEQSCVPVQMKEEKWYTFSAQNCKYCNRGYDTISLA</sequence>
<accession>A0A9Q9DXS8</accession>
<organism evidence="1 2">
    <name type="scientific">Curvularia clavata</name>
    <dbReference type="NCBI Taxonomy" id="95742"/>
    <lineage>
        <taxon>Eukaryota</taxon>
        <taxon>Fungi</taxon>
        <taxon>Dikarya</taxon>
        <taxon>Ascomycota</taxon>
        <taxon>Pezizomycotina</taxon>
        <taxon>Dothideomycetes</taxon>
        <taxon>Pleosporomycetidae</taxon>
        <taxon>Pleosporales</taxon>
        <taxon>Pleosporineae</taxon>
        <taxon>Pleosporaceae</taxon>
        <taxon>Curvularia</taxon>
    </lineage>
</organism>
<proteinExistence type="predicted"/>
<name>A0A9Q9DXS8_CURCL</name>
<evidence type="ECO:0000313" key="2">
    <source>
        <dbReference type="Proteomes" id="UP001056012"/>
    </source>
</evidence>
<protein>
    <submittedName>
        <fullName evidence="1">Uncharacterized protein</fullName>
    </submittedName>
</protein>